<organism evidence="12 13">
    <name type="scientific">Noviherbaspirillum denitrificans</name>
    <dbReference type="NCBI Taxonomy" id="1968433"/>
    <lineage>
        <taxon>Bacteria</taxon>
        <taxon>Pseudomonadati</taxon>
        <taxon>Pseudomonadota</taxon>
        <taxon>Betaproteobacteria</taxon>
        <taxon>Burkholderiales</taxon>
        <taxon>Oxalobacteraceae</taxon>
        <taxon>Noviherbaspirillum</taxon>
    </lineage>
</organism>
<evidence type="ECO:0000256" key="2">
    <source>
        <dbReference type="ARBA" id="ARBA00012282"/>
    </source>
</evidence>
<comment type="catalytic activity">
    <reaction evidence="9">
        <text>3',3'-c-di-GMP + H2O = 5'-phosphoguanylyl(3'-&gt;5')guanosine + H(+)</text>
        <dbReference type="Rhea" id="RHEA:24902"/>
        <dbReference type="ChEBI" id="CHEBI:15377"/>
        <dbReference type="ChEBI" id="CHEBI:15378"/>
        <dbReference type="ChEBI" id="CHEBI:58754"/>
        <dbReference type="ChEBI" id="CHEBI:58805"/>
        <dbReference type="EC" id="3.1.4.52"/>
    </reaction>
</comment>
<dbReference type="InterPro" id="IPR035919">
    <property type="entry name" value="EAL_sf"/>
</dbReference>
<dbReference type="CDD" id="cd01948">
    <property type="entry name" value="EAL"/>
    <property type="match status" value="1"/>
</dbReference>
<keyword evidence="13" id="KW-1185">Reference proteome</keyword>
<protein>
    <recommendedName>
        <fullName evidence="2">cyclic-guanylate-specific phosphodiesterase</fullName>
        <ecNumber evidence="2">3.1.4.52</ecNumber>
    </recommendedName>
</protein>
<sequence length="518" mass="56112">MVAMLAIAAPIFVTIHVAEQQALEAAKERVLTYAKDVLKRTDLTAEQINSGISILSRSPEPCSDANLQLMRQIDVGSSYIQAIGHISGNHFDCSSLGSEDVDFDIGPVDLVQPAGMRLRRNVEFPFARGSRFIVMEQDGYAAVIHKDLPIDVTTESPDVSLATLSGPSREILSARGPVKQQWINALASGGEVIFADRDHVVAAVSSPRYHFAAIAALPMQHVSEGVQAIAMFLVPIGVIAGLVLAFAIFRLARSQLAMPAVIRAALRQDEFFMMYQPIVDLRSGTWVGAEALVRWRRPGGEMVRPDIFIPIAEDSGLIREITARVIKLIARDAGDLFLRYPDFHLGINLSSADLHAPETVGLLYALIADTRAGPGNLMAEATERGFTDPVAAAETVNGLRKAGISVAIDDFGTGYSSLSFLERVEFDCLKIDKSFVDTLNTGAATSQVILHIIDIANSLKMVMIAEGVETAIQAEFLRKRGVQYAQGLLFGQPMPFPEFEAALMKSQLDEAVSAGHAR</sequence>
<dbReference type="AlphaFoldDB" id="A0A254TGM6"/>
<evidence type="ECO:0000256" key="5">
    <source>
        <dbReference type="ARBA" id="ARBA00022692"/>
    </source>
</evidence>
<proteinExistence type="predicted"/>
<dbReference type="InterPro" id="IPR024744">
    <property type="entry name" value="CSS-motif_dom"/>
</dbReference>
<comment type="subcellular location">
    <subcellularLocation>
        <location evidence="1">Cell membrane</location>
        <topology evidence="1">Multi-pass membrane protein</topology>
    </subcellularLocation>
</comment>
<dbReference type="PROSITE" id="PS50883">
    <property type="entry name" value="EAL"/>
    <property type="match status" value="1"/>
</dbReference>
<gene>
    <name evidence="12" type="ORF">AYR66_22260</name>
</gene>
<dbReference type="Gene3D" id="3.20.20.450">
    <property type="entry name" value="EAL domain"/>
    <property type="match status" value="1"/>
</dbReference>
<evidence type="ECO:0000256" key="9">
    <source>
        <dbReference type="ARBA" id="ARBA00034290"/>
    </source>
</evidence>
<feature type="transmembrane region" description="Helical" evidence="10">
    <location>
        <begin position="228"/>
        <end position="249"/>
    </location>
</feature>
<dbReference type="Proteomes" id="UP000197535">
    <property type="component" value="Unassembled WGS sequence"/>
</dbReference>
<reference evidence="12 13" key="1">
    <citation type="submission" date="2016-02" db="EMBL/GenBank/DDBJ databases">
        <authorList>
            <person name="Wen L."/>
            <person name="He K."/>
            <person name="Yang H."/>
        </authorList>
    </citation>
    <scope>NUCLEOTIDE SEQUENCE [LARGE SCALE GENOMIC DNA]</scope>
    <source>
        <strain evidence="12 13">TSA40</strain>
    </source>
</reference>
<comment type="caution">
    <text evidence="12">The sequence shown here is derived from an EMBL/GenBank/DDBJ whole genome shotgun (WGS) entry which is preliminary data.</text>
</comment>
<dbReference type="PANTHER" id="PTHR33121:SF81">
    <property type="entry name" value="CYCLIC DI-GMP PHOSPHODIESTERASE PDEB-RELATED"/>
    <property type="match status" value="1"/>
</dbReference>
<evidence type="ECO:0000256" key="4">
    <source>
        <dbReference type="ARBA" id="ARBA00022636"/>
    </source>
</evidence>
<evidence type="ECO:0000256" key="8">
    <source>
        <dbReference type="ARBA" id="ARBA00023136"/>
    </source>
</evidence>
<evidence type="ECO:0000256" key="7">
    <source>
        <dbReference type="ARBA" id="ARBA00022989"/>
    </source>
</evidence>
<evidence type="ECO:0000313" key="12">
    <source>
        <dbReference type="EMBL" id="OWW21811.1"/>
    </source>
</evidence>
<dbReference type="InterPro" id="IPR050706">
    <property type="entry name" value="Cyclic-di-GMP_PDE-like"/>
</dbReference>
<dbReference type="SUPFAM" id="SSF141868">
    <property type="entry name" value="EAL domain-like"/>
    <property type="match status" value="1"/>
</dbReference>
<dbReference type="GO" id="GO:0071111">
    <property type="term" value="F:cyclic-guanylate-specific phosphodiesterase activity"/>
    <property type="evidence" value="ECO:0007669"/>
    <property type="project" value="UniProtKB-EC"/>
</dbReference>
<evidence type="ECO:0000256" key="6">
    <source>
        <dbReference type="ARBA" id="ARBA00022801"/>
    </source>
</evidence>
<dbReference type="Pfam" id="PF12792">
    <property type="entry name" value="CSS-motif"/>
    <property type="match status" value="1"/>
</dbReference>
<feature type="domain" description="EAL" evidence="11">
    <location>
        <begin position="255"/>
        <end position="507"/>
    </location>
</feature>
<accession>A0A254TGM6</accession>
<evidence type="ECO:0000256" key="3">
    <source>
        <dbReference type="ARBA" id="ARBA00022475"/>
    </source>
</evidence>
<evidence type="ECO:0000313" key="13">
    <source>
        <dbReference type="Proteomes" id="UP000197535"/>
    </source>
</evidence>
<keyword evidence="3" id="KW-1003">Cell membrane</keyword>
<evidence type="ECO:0000256" key="1">
    <source>
        <dbReference type="ARBA" id="ARBA00004651"/>
    </source>
</evidence>
<keyword evidence="7 10" id="KW-1133">Transmembrane helix</keyword>
<keyword evidence="6" id="KW-0378">Hydrolase</keyword>
<dbReference type="PANTHER" id="PTHR33121">
    <property type="entry name" value="CYCLIC DI-GMP PHOSPHODIESTERASE PDEF"/>
    <property type="match status" value="1"/>
</dbReference>
<dbReference type="GO" id="GO:0005886">
    <property type="term" value="C:plasma membrane"/>
    <property type="evidence" value="ECO:0007669"/>
    <property type="project" value="UniProtKB-SubCell"/>
</dbReference>
<name>A0A254TGM6_9BURK</name>
<evidence type="ECO:0000256" key="10">
    <source>
        <dbReference type="SAM" id="Phobius"/>
    </source>
</evidence>
<dbReference type="EC" id="3.1.4.52" evidence="2"/>
<keyword evidence="5 10" id="KW-0812">Transmembrane</keyword>
<dbReference type="EMBL" id="LSTO01000001">
    <property type="protein sequence ID" value="OWW21811.1"/>
    <property type="molecule type" value="Genomic_DNA"/>
</dbReference>
<dbReference type="SMART" id="SM00052">
    <property type="entry name" value="EAL"/>
    <property type="match status" value="1"/>
</dbReference>
<keyword evidence="8 10" id="KW-0472">Membrane</keyword>
<keyword evidence="4" id="KW-0973">c-di-GMP</keyword>
<dbReference type="InterPro" id="IPR001633">
    <property type="entry name" value="EAL_dom"/>
</dbReference>
<dbReference type="Pfam" id="PF00563">
    <property type="entry name" value="EAL"/>
    <property type="match status" value="1"/>
</dbReference>
<dbReference type="OrthoDB" id="9813903at2"/>
<evidence type="ECO:0000259" key="11">
    <source>
        <dbReference type="PROSITE" id="PS50883"/>
    </source>
</evidence>